<dbReference type="Proteomes" id="UP000053989">
    <property type="component" value="Unassembled WGS sequence"/>
</dbReference>
<sequence>MTGNCMAHPILISLANIDASVCSKTSLHGYLLLALLPIPKFLHKNTRTHSMLQDWLVHQALNKILHLLKVAATVGVMMSDPVGNLWYCYTLLASWITDTPEESLLSATSPKVSPVTTATSKEFGNPFHHPSRTAMLTLTAIRTACATHDPSNYLKFLKVIQKLGLNGVIYPFFEGWPLSDPSDFFTPEVLHHFHRLFWDHDANWCILTVRAAEIDFHFSLLQTTVGHCLFEDGISNLKQVTGHDHHTIQQYMVGVITSAVPHRFLIAICSLVLNALQEFHDHKNAIMHAGTQKDDSWRIPKLELLQSVVLSIRLSGAVSQWSADITEHAHVQEIKVPACSGNNQNYYSQIACYLDRSEKCFHFDITTYLASQPSNQQDNDELSDQDKDHHPELESQDHSLTDQMVPTRSVINYFKVADALSCGCVPNAQKPFHTISTTTTAFHFASKPSLRLSVDEASVTFNIPDLCSALWEYLSRLPNASSHLVSGVRTQEQNCTLPFKCIQIWHKVHVQQMYYYESQTPDAPQTLCALPPSTTKRHGMYDTVIVNAEPESNWPRCGLEGHSVVQLRMIFHPLHFDHFVAYVQCFDIVPQQGIPNNINSGTGMHLMRRATKPNGSRIGDVIPVMWIRSPAHLIPNFGKEAHACLTGESSYEFLTEFWLNKFWTKELYYTLSP</sequence>
<feature type="region of interest" description="Disordered" evidence="1">
    <location>
        <begin position="373"/>
        <end position="401"/>
    </location>
</feature>
<evidence type="ECO:0000313" key="4">
    <source>
        <dbReference type="Proteomes" id="UP000053989"/>
    </source>
</evidence>
<gene>
    <name evidence="3" type="ORF">SCLCIDRAFT_18812</name>
</gene>
<dbReference type="InterPro" id="IPR049233">
    <property type="entry name" value="DUF6830"/>
</dbReference>
<dbReference type="Pfam" id="PF18759">
    <property type="entry name" value="Plavaka"/>
    <property type="match status" value="1"/>
</dbReference>
<protein>
    <recommendedName>
        <fullName evidence="2">DUF6830 domain-containing protein</fullName>
    </recommendedName>
</protein>
<keyword evidence="4" id="KW-1185">Reference proteome</keyword>
<evidence type="ECO:0000259" key="2">
    <source>
        <dbReference type="Pfam" id="PF20722"/>
    </source>
</evidence>
<dbReference type="STRING" id="1036808.A0A0C3EDN5"/>
<evidence type="ECO:0000256" key="1">
    <source>
        <dbReference type="SAM" id="MobiDB-lite"/>
    </source>
</evidence>
<feature type="domain" description="DUF6830" evidence="2">
    <location>
        <begin position="412"/>
        <end position="566"/>
    </location>
</feature>
<dbReference type="AlphaFoldDB" id="A0A0C3EDN5"/>
<dbReference type="EMBL" id="KN822004">
    <property type="protein sequence ID" value="KIM70780.1"/>
    <property type="molecule type" value="Genomic_DNA"/>
</dbReference>
<reference evidence="4" key="2">
    <citation type="submission" date="2015-01" db="EMBL/GenBank/DDBJ databases">
        <title>Evolutionary Origins and Diversification of the Mycorrhizal Mutualists.</title>
        <authorList>
            <consortium name="DOE Joint Genome Institute"/>
            <consortium name="Mycorrhizal Genomics Consortium"/>
            <person name="Kohler A."/>
            <person name="Kuo A."/>
            <person name="Nagy L.G."/>
            <person name="Floudas D."/>
            <person name="Copeland A."/>
            <person name="Barry K.W."/>
            <person name="Cichocki N."/>
            <person name="Veneault-Fourrey C."/>
            <person name="LaButti K."/>
            <person name="Lindquist E.A."/>
            <person name="Lipzen A."/>
            <person name="Lundell T."/>
            <person name="Morin E."/>
            <person name="Murat C."/>
            <person name="Riley R."/>
            <person name="Ohm R."/>
            <person name="Sun H."/>
            <person name="Tunlid A."/>
            <person name="Henrissat B."/>
            <person name="Grigoriev I.V."/>
            <person name="Hibbett D.S."/>
            <person name="Martin F."/>
        </authorList>
    </citation>
    <scope>NUCLEOTIDE SEQUENCE [LARGE SCALE GENOMIC DNA]</scope>
    <source>
        <strain evidence="4">Foug A</strain>
    </source>
</reference>
<proteinExistence type="predicted"/>
<evidence type="ECO:0000313" key="3">
    <source>
        <dbReference type="EMBL" id="KIM70780.1"/>
    </source>
</evidence>
<dbReference type="Pfam" id="PF20722">
    <property type="entry name" value="DUF6830"/>
    <property type="match status" value="1"/>
</dbReference>
<reference evidence="3 4" key="1">
    <citation type="submission" date="2014-04" db="EMBL/GenBank/DDBJ databases">
        <authorList>
            <consortium name="DOE Joint Genome Institute"/>
            <person name="Kuo A."/>
            <person name="Kohler A."/>
            <person name="Nagy L.G."/>
            <person name="Floudas D."/>
            <person name="Copeland A."/>
            <person name="Barry K.W."/>
            <person name="Cichocki N."/>
            <person name="Veneault-Fourrey C."/>
            <person name="LaButti K."/>
            <person name="Lindquist E.A."/>
            <person name="Lipzen A."/>
            <person name="Lundell T."/>
            <person name="Morin E."/>
            <person name="Murat C."/>
            <person name="Sun H."/>
            <person name="Tunlid A."/>
            <person name="Henrissat B."/>
            <person name="Grigoriev I.V."/>
            <person name="Hibbett D.S."/>
            <person name="Martin F."/>
            <person name="Nordberg H.P."/>
            <person name="Cantor M.N."/>
            <person name="Hua S.X."/>
        </authorList>
    </citation>
    <scope>NUCLEOTIDE SEQUENCE [LARGE SCALE GENOMIC DNA]</scope>
    <source>
        <strain evidence="3 4">Foug A</strain>
    </source>
</reference>
<name>A0A0C3EDN5_9AGAM</name>
<dbReference type="HOGENOM" id="CLU_006344_9_3_1"/>
<dbReference type="InterPro" id="IPR041078">
    <property type="entry name" value="Plavaka"/>
</dbReference>
<feature type="compositionally biased region" description="Basic and acidic residues" evidence="1">
    <location>
        <begin position="384"/>
        <end position="400"/>
    </location>
</feature>
<organism evidence="3 4">
    <name type="scientific">Scleroderma citrinum Foug A</name>
    <dbReference type="NCBI Taxonomy" id="1036808"/>
    <lineage>
        <taxon>Eukaryota</taxon>
        <taxon>Fungi</taxon>
        <taxon>Dikarya</taxon>
        <taxon>Basidiomycota</taxon>
        <taxon>Agaricomycotina</taxon>
        <taxon>Agaricomycetes</taxon>
        <taxon>Agaricomycetidae</taxon>
        <taxon>Boletales</taxon>
        <taxon>Sclerodermatineae</taxon>
        <taxon>Sclerodermataceae</taxon>
        <taxon>Scleroderma</taxon>
    </lineage>
</organism>
<accession>A0A0C3EDN5</accession>
<dbReference type="OrthoDB" id="3232986at2759"/>
<dbReference type="InParanoid" id="A0A0C3EDN5"/>